<keyword evidence="2 7" id="KW-0489">Methyltransferase</keyword>
<evidence type="ECO:0000256" key="5">
    <source>
        <dbReference type="ARBA" id="ARBA00048434"/>
    </source>
</evidence>
<evidence type="ECO:0000259" key="6">
    <source>
        <dbReference type="PROSITE" id="PS51675"/>
    </source>
</evidence>
<dbReference type="KEGG" id="mng:MNEG_1653"/>
<dbReference type="GO" id="GO:0000049">
    <property type="term" value="F:tRNA binding"/>
    <property type="evidence" value="ECO:0007669"/>
    <property type="project" value="TreeGrafter"/>
</dbReference>
<dbReference type="GO" id="GO:0052905">
    <property type="term" value="F:tRNA (guanosine(9)-N1)-methyltransferase activity"/>
    <property type="evidence" value="ECO:0007669"/>
    <property type="project" value="UniProtKB-EC"/>
</dbReference>
<dbReference type="Proteomes" id="UP000054498">
    <property type="component" value="Unassembled WGS sequence"/>
</dbReference>
<dbReference type="EC" id="2.1.1.221" evidence="1"/>
<keyword evidence="4" id="KW-0949">S-adenosyl-L-methionine</keyword>
<name>A0A0D2K7V6_9CHLO</name>
<dbReference type="GO" id="GO:0005634">
    <property type="term" value="C:nucleus"/>
    <property type="evidence" value="ECO:0007669"/>
    <property type="project" value="TreeGrafter"/>
</dbReference>
<dbReference type="InterPro" id="IPR028564">
    <property type="entry name" value="MT_TRM10-typ"/>
</dbReference>
<dbReference type="PANTHER" id="PTHR13563">
    <property type="entry name" value="TRNA (GUANINE-9-) METHYLTRANSFERASE"/>
    <property type="match status" value="1"/>
</dbReference>
<organism evidence="7 8">
    <name type="scientific">Monoraphidium neglectum</name>
    <dbReference type="NCBI Taxonomy" id="145388"/>
    <lineage>
        <taxon>Eukaryota</taxon>
        <taxon>Viridiplantae</taxon>
        <taxon>Chlorophyta</taxon>
        <taxon>core chlorophytes</taxon>
        <taxon>Chlorophyceae</taxon>
        <taxon>CS clade</taxon>
        <taxon>Sphaeropleales</taxon>
        <taxon>Selenastraceae</taxon>
        <taxon>Monoraphidium</taxon>
    </lineage>
</organism>
<protein>
    <recommendedName>
        <fullName evidence="1">tRNA (guanine(9)-N(1))-methyltransferase</fullName>
        <ecNumber evidence="1">2.1.1.221</ecNumber>
    </recommendedName>
</protein>
<dbReference type="STRING" id="145388.A0A0D2K7V6"/>
<evidence type="ECO:0000256" key="1">
    <source>
        <dbReference type="ARBA" id="ARBA00012797"/>
    </source>
</evidence>
<sequence length="262" mass="28255">MHTTRALEEARLEGLPQEQRAAYEAEAARLRVEAGLAQKAAMRAALEGAGQRVVIDCSYVTQVEELHAPRHGERVREIVAQANVRSLAKQVEIAMGMNRRSQRPVALNLTSFRGDLAAFCDHSGARSWPVRRHEEHVLDVFASEASNLVMLTPDAAAPLEGPLDPRAIYVIGGIIDKSVIKGLSLGWAEAAGVRAARLPVREHAAELGMSFDGANKTPVLSVSDVVAAMIEAGRTGGDWTAALAVALPERVRRAGVPGRRRR</sequence>
<evidence type="ECO:0000256" key="2">
    <source>
        <dbReference type="ARBA" id="ARBA00022603"/>
    </source>
</evidence>
<dbReference type="OrthoDB" id="278300at2759"/>
<keyword evidence="3 7" id="KW-0808">Transferase</keyword>
<dbReference type="PROSITE" id="PS51675">
    <property type="entry name" value="SAM_MT_TRM10"/>
    <property type="match status" value="1"/>
</dbReference>
<accession>A0A0D2K7V6</accession>
<evidence type="ECO:0000313" key="8">
    <source>
        <dbReference type="Proteomes" id="UP000054498"/>
    </source>
</evidence>
<dbReference type="InterPro" id="IPR038459">
    <property type="entry name" value="MT_TRM10-typ_sf"/>
</dbReference>
<evidence type="ECO:0000256" key="3">
    <source>
        <dbReference type="ARBA" id="ARBA00022679"/>
    </source>
</evidence>
<comment type="catalytic activity">
    <reaction evidence="5">
        <text>guanosine(9) in tRNA + S-adenosyl-L-methionine = N(1)-methylguanosine(9) in tRNA + S-adenosyl-L-homocysteine + H(+)</text>
        <dbReference type="Rhea" id="RHEA:43156"/>
        <dbReference type="Rhea" id="RHEA-COMP:10367"/>
        <dbReference type="Rhea" id="RHEA-COMP:10368"/>
        <dbReference type="ChEBI" id="CHEBI:15378"/>
        <dbReference type="ChEBI" id="CHEBI:57856"/>
        <dbReference type="ChEBI" id="CHEBI:59789"/>
        <dbReference type="ChEBI" id="CHEBI:73542"/>
        <dbReference type="ChEBI" id="CHEBI:74269"/>
        <dbReference type="EC" id="2.1.1.221"/>
    </reaction>
</comment>
<dbReference type="RefSeq" id="XP_013905322.1">
    <property type="nucleotide sequence ID" value="XM_014049868.1"/>
</dbReference>
<dbReference type="EMBL" id="KK100390">
    <property type="protein sequence ID" value="KIZ06303.1"/>
    <property type="molecule type" value="Genomic_DNA"/>
</dbReference>
<dbReference type="GeneID" id="25734298"/>
<keyword evidence="8" id="KW-1185">Reference proteome</keyword>
<dbReference type="CDD" id="cd18089">
    <property type="entry name" value="SPOUT_Trm10-like"/>
    <property type="match status" value="1"/>
</dbReference>
<reference evidence="7 8" key="1">
    <citation type="journal article" date="2013" name="BMC Genomics">
        <title>Reconstruction of the lipid metabolism for the microalga Monoraphidium neglectum from its genome sequence reveals characteristics suitable for biofuel production.</title>
        <authorList>
            <person name="Bogen C."/>
            <person name="Al-Dilaimi A."/>
            <person name="Albersmeier A."/>
            <person name="Wichmann J."/>
            <person name="Grundmann M."/>
            <person name="Rupp O."/>
            <person name="Lauersen K.J."/>
            <person name="Blifernez-Klassen O."/>
            <person name="Kalinowski J."/>
            <person name="Goesmann A."/>
            <person name="Mussgnug J.H."/>
            <person name="Kruse O."/>
        </authorList>
    </citation>
    <scope>NUCLEOTIDE SEQUENCE [LARGE SCALE GENOMIC DNA]</scope>
    <source>
        <strain evidence="7 8">SAG 48.87</strain>
    </source>
</reference>
<gene>
    <name evidence="7" type="ORF">MNEG_1653</name>
</gene>
<dbReference type="AlphaFoldDB" id="A0A0D2K7V6"/>
<dbReference type="InterPro" id="IPR007356">
    <property type="entry name" value="tRNA_m1G_MeTrfase_euk"/>
</dbReference>
<feature type="domain" description="SAM-dependent MTase TRM10-type" evidence="6">
    <location>
        <begin position="55"/>
        <end position="254"/>
    </location>
</feature>
<evidence type="ECO:0000313" key="7">
    <source>
        <dbReference type="EMBL" id="KIZ06303.1"/>
    </source>
</evidence>
<evidence type="ECO:0000256" key="4">
    <source>
        <dbReference type="ARBA" id="ARBA00022691"/>
    </source>
</evidence>
<dbReference type="PANTHER" id="PTHR13563:SF13">
    <property type="entry name" value="TRNA METHYLTRANSFERASE 10 HOMOLOG A"/>
    <property type="match status" value="1"/>
</dbReference>
<proteinExistence type="predicted"/>
<dbReference type="Gene3D" id="3.40.1280.30">
    <property type="match status" value="1"/>
</dbReference>
<dbReference type="GO" id="GO:0002939">
    <property type="term" value="P:tRNA N1-guanine methylation"/>
    <property type="evidence" value="ECO:0007669"/>
    <property type="project" value="TreeGrafter"/>
</dbReference>